<organism evidence="5 6">
    <name type="scientific">Aerosakkonema funiforme FACHB-1375</name>
    <dbReference type="NCBI Taxonomy" id="2949571"/>
    <lineage>
        <taxon>Bacteria</taxon>
        <taxon>Bacillati</taxon>
        <taxon>Cyanobacteriota</taxon>
        <taxon>Cyanophyceae</taxon>
        <taxon>Oscillatoriophycideae</taxon>
        <taxon>Aerosakkonematales</taxon>
        <taxon>Aerosakkonemataceae</taxon>
        <taxon>Aerosakkonema</taxon>
    </lineage>
</organism>
<feature type="domain" description="Bacterial bifunctional deaminase-reductase C-terminal" evidence="4">
    <location>
        <begin position="10"/>
        <end position="223"/>
    </location>
</feature>
<dbReference type="AlphaFoldDB" id="A0A926VFL6"/>
<comment type="caution">
    <text evidence="5">The sequence shown here is derived from an EMBL/GenBank/DDBJ whole genome shotgun (WGS) entry which is preliminary data.</text>
</comment>
<dbReference type="Pfam" id="PF01872">
    <property type="entry name" value="RibD_C"/>
    <property type="match status" value="1"/>
</dbReference>
<dbReference type="GO" id="GO:0009231">
    <property type="term" value="P:riboflavin biosynthetic process"/>
    <property type="evidence" value="ECO:0007669"/>
    <property type="project" value="InterPro"/>
</dbReference>
<reference evidence="5" key="2">
    <citation type="submission" date="2020-08" db="EMBL/GenBank/DDBJ databases">
        <authorList>
            <person name="Chen M."/>
            <person name="Teng W."/>
            <person name="Zhao L."/>
            <person name="Hu C."/>
            <person name="Zhou Y."/>
            <person name="Han B."/>
            <person name="Song L."/>
            <person name="Shu W."/>
        </authorList>
    </citation>
    <scope>NUCLEOTIDE SEQUENCE</scope>
    <source>
        <strain evidence="5">FACHB-1375</strain>
    </source>
</reference>
<evidence type="ECO:0000313" key="5">
    <source>
        <dbReference type="EMBL" id="MBD2183056.1"/>
    </source>
</evidence>
<reference evidence="5" key="1">
    <citation type="journal article" date="2015" name="ISME J.">
        <title>Draft Genome Sequence of Streptomyces incarnatus NRRL8089, which Produces the Nucleoside Antibiotic Sinefungin.</title>
        <authorList>
            <person name="Oshima K."/>
            <person name="Hattori M."/>
            <person name="Shimizu H."/>
            <person name="Fukuda K."/>
            <person name="Nemoto M."/>
            <person name="Inagaki K."/>
            <person name="Tamura T."/>
        </authorList>
    </citation>
    <scope>NUCLEOTIDE SEQUENCE</scope>
    <source>
        <strain evidence="5">FACHB-1375</strain>
    </source>
</reference>
<keyword evidence="3" id="KW-0560">Oxidoreductase</keyword>
<proteinExistence type="predicted"/>
<dbReference type="InterPro" id="IPR024072">
    <property type="entry name" value="DHFR-like_dom_sf"/>
</dbReference>
<evidence type="ECO:0000256" key="3">
    <source>
        <dbReference type="ARBA" id="ARBA00023002"/>
    </source>
</evidence>
<dbReference type="Proteomes" id="UP000641646">
    <property type="component" value="Unassembled WGS sequence"/>
</dbReference>
<evidence type="ECO:0000256" key="2">
    <source>
        <dbReference type="ARBA" id="ARBA00022857"/>
    </source>
</evidence>
<dbReference type="InterPro" id="IPR050765">
    <property type="entry name" value="Riboflavin_Biosynth_HTPR"/>
</dbReference>
<dbReference type="EMBL" id="JACJPW010000047">
    <property type="protein sequence ID" value="MBD2183056.1"/>
    <property type="molecule type" value="Genomic_DNA"/>
</dbReference>
<dbReference type="PANTHER" id="PTHR38011:SF7">
    <property type="entry name" value="2,5-DIAMINO-6-RIBOSYLAMINO-4(3H)-PYRIMIDINONE 5'-PHOSPHATE REDUCTASE"/>
    <property type="match status" value="1"/>
</dbReference>
<evidence type="ECO:0000259" key="4">
    <source>
        <dbReference type="Pfam" id="PF01872"/>
    </source>
</evidence>
<sequence length="231" mass="25120">MSVVFAIDRPHTTVVLAMTADGKITDAKASPARFGSPADKAHLEKQIALADAVIFGASTLRAYGTTLSVSNPQLLKQREQQNKPPQPVQIVCSRSGKIDPQIRFFRQPVPRWLLTRASSAQFWQERPEFERILVIETPEGGIDFVAAFGQMAELGLAKLAVLGGGELVASLLAANLIDELWLTVCPLILGGATAPTPVEGAGFSQDLAPRLQLLAVERVEGEVFLHYRLRR</sequence>
<keyword evidence="6" id="KW-1185">Reference proteome</keyword>
<dbReference type="PANTHER" id="PTHR38011">
    <property type="entry name" value="DIHYDROFOLATE REDUCTASE FAMILY PROTEIN (AFU_ORTHOLOGUE AFUA_8G06820)"/>
    <property type="match status" value="1"/>
</dbReference>
<name>A0A926VFL6_9CYAN</name>
<evidence type="ECO:0000256" key="1">
    <source>
        <dbReference type="ARBA" id="ARBA00005104"/>
    </source>
</evidence>
<dbReference type="GO" id="GO:0008703">
    <property type="term" value="F:5-amino-6-(5-phosphoribosylamino)uracil reductase activity"/>
    <property type="evidence" value="ECO:0007669"/>
    <property type="project" value="InterPro"/>
</dbReference>
<evidence type="ECO:0000313" key="6">
    <source>
        <dbReference type="Proteomes" id="UP000641646"/>
    </source>
</evidence>
<dbReference type="RefSeq" id="WP_190466588.1">
    <property type="nucleotide sequence ID" value="NZ_JACJPW010000047.1"/>
</dbReference>
<keyword evidence="2" id="KW-0521">NADP</keyword>
<dbReference type="Gene3D" id="3.40.430.10">
    <property type="entry name" value="Dihydrofolate Reductase, subunit A"/>
    <property type="match status" value="1"/>
</dbReference>
<comment type="pathway">
    <text evidence="1">Cofactor biosynthesis; riboflavin biosynthesis.</text>
</comment>
<dbReference type="InterPro" id="IPR002734">
    <property type="entry name" value="RibDG_C"/>
</dbReference>
<accession>A0A926VFL6</accession>
<protein>
    <submittedName>
        <fullName evidence="5">RibD family protein</fullName>
    </submittedName>
</protein>
<gene>
    <name evidence="5" type="ORF">H6G03_18635</name>
</gene>
<dbReference type="SUPFAM" id="SSF53597">
    <property type="entry name" value="Dihydrofolate reductase-like"/>
    <property type="match status" value="1"/>
</dbReference>